<comment type="caution">
    <text evidence="1">The sequence shown here is derived from an EMBL/GenBank/DDBJ whole genome shotgun (WGS) entry which is preliminary data.</text>
</comment>
<evidence type="ECO:0000313" key="2">
    <source>
        <dbReference type="Proteomes" id="UP001064048"/>
    </source>
</evidence>
<keyword evidence="2" id="KW-1185">Reference proteome</keyword>
<dbReference type="EMBL" id="CM046103">
    <property type="protein sequence ID" value="KAI8427515.1"/>
    <property type="molecule type" value="Genomic_DNA"/>
</dbReference>
<dbReference type="Proteomes" id="UP001064048">
    <property type="component" value="Chromosome 3"/>
</dbReference>
<evidence type="ECO:0000313" key="1">
    <source>
        <dbReference type="EMBL" id="KAI8427515.1"/>
    </source>
</evidence>
<proteinExistence type="predicted"/>
<accession>A0ACC0JTW9</accession>
<name>A0ACC0JTW9_CHOFU</name>
<gene>
    <name evidence="1" type="ORF">MSG28_002041</name>
</gene>
<reference evidence="1 2" key="1">
    <citation type="journal article" date="2022" name="Genome Biol. Evol.">
        <title>The Spruce Budworm Genome: Reconstructing the Evolutionary History of Antifreeze Proteins.</title>
        <authorList>
            <person name="Beliveau C."/>
            <person name="Gagne P."/>
            <person name="Picq S."/>
            <person name="Vernygora O."/>
            <person name="Keeling C.I."/>
            <person name="Pinkney K."/>
            <person name="Doucet D."/>
            <person name="Wen F."/>
            <person name="Johnston J.S."/>
            <person name="Maaroufi H."/>
            <person name="Boyle B."/>
            <person name="Laroche J."/>
            <person name="Dewar K."/>
            <person name="Juretic N."/>
            <person name="Blackburn G."/>
            <person name="Nisole A."/>
            <person name="Brunet B."/>
            <person name="Brandao M."/>
            <person name="Lumley L."/>
            <person name="Duan J."/>
            <person name="Quan G."/>
            <person name="Lucarotti C.J."/>
            <person name="Roe A.D."/>
            <person name="Sperling F.A.H."/>
            <person name="Levesque R.C."/>
            <person name="Cusson M."/>
        </authorList>
    </citation>
    <scope>NUCLEOTIDE SEQUENCE [LARGE SCALE GENOMIC DNA]</scope>
    <source>
        <strain evidence="1">Glfc:IPQL:Cfum</strain>
    </source>
</reference>
<protein>
    <submittedName>
        <fullName evidence="1">Uncharacterized protein</fullName>
    </submittedName>
</protein>
<sequence length="430" mass="48967">MSLTSDSDNESELLTPEFIKNEASTVVDNLLPPKSRYKYLKAYDNFIKWRASKRVKSFSESVLLVYFQELSKTLQPSTLWSVYSMLKATMSIKNNVQINLYTKLTTFLKRFAEGHKSKKSKVLTAQNIETFLNEAPDYHFLLLKVVLVFGLSGACRGKELLTLTVDNIQKHSDELLLVTLPDTKNKQDRSFIIREEYKKIVDKYQELRPTDMTNNRFFIQYHNGKCTRQVIGKNKLSSIPREIASFLNLPSPEMYTGHCFRRTSATLLADSGADLTLIKRHGGWKSSTVAEGYIEESVENKSKISSKLVDNIKLKPAYPSTSKGASISPTWTEITEILTPHLNDTSVPHSKNLTVSPSTAPKIQQNASPNSNQHKLCLFSHINFRDTTVDVQERIRVVMNGTRISTPFFERHVARLTRAHKLMHALPHLK</sequence>
<organism evidence="1 2">
    <name type="scientific">Choristoneura fumiferana</name>
    <name type="common">Spruce budworm moth</name>
    <name type="synonym">Archips fumiferana</name>
    <dbReference type="NCBI Taxonomy" id="7141"/>
    <lineage>
        <taxon>Eukaryota</taxon>
        <taxon>Metazoa</taxon>
        <taxon>Ecdysozoa</taxon>
        <taxon>Arthropoda</taxon>
        <taxon>Hexapoda</taxon>
        <taxon>Insecta</taxon>
        <taxon>Pterygota</taxon>
        <taxon>Neoptera</taxon>
        <taxon>Endopterygota</taxon>
        <taxon>Lepidoptera</taxon>
        <taxon>Glossata</taxon>
        <taxon>Ditrysia</taxon>
        <taxon>Tortricoidea</taxon>
        <taxon>Tortricidae</taxon>
        <taxon>Tortricinae</taxon>
        <taxon>Choristoneura</taxon>
    </lineage>
</organism>